<evidence type="ECO:0000313" key="3">
    <source>
        <dbReference type="Proteomes" id="UP001201163"/>
    </source>
</evidence>
<dbReference type="Proteomes" id="UP001201163">
    <property type="component" value="Unassembled WGS sequence"/>
</dbReference>
<feature type="region of interest" description="Disordered" evidence="1">
    <location>
        <begin position="547"/>
        <end position="604"/>
    </location>
</feature>
<comment type="caution">
    <text evidence="2">The sequence shown here is derived from an EMBL/GenBank/DDBJ whole genome shotgun (WGS) entry which is preliminary data.</text>
</comment>
<feature type="compositionally biased region" description="Polar residues" evidence="1">
    <location>
        <begin position="23"/>
        <end position="35"/>
    </location>
</feature>
<feature type="compositionally biased region" description="Low complexity" evidence="1">
    <location>
        <begin position="831"/>
        <end position="849"/>
    </location>
</feature>
<name>A0AAD4QE66_9AGAM</name>
<evidence type="ECO:0000256" key="1">
    <source>
        <dbReference type="SAM" id="MobiDB-lite"/>
    </source>
</evidence>
<feature type="compositionally biased region" description="Basic and acidic residues" evidence="1">
    <location>
        <begin position="554"/>
        <end position="564"/>
    </location>
</feature>
<sequence length="1083" mass="118398">MENNPPPSTRPSFSRSHPKSSSAMRDTTRVLTPQLNHVVAQSDDVFQTGLLTPQASQNTVDVDAAKSLISPPPEGSAQAGTSRQHSRWSRASSEPTSSSRRASNAGSSSKRKRPAFPSHSLPESRGMIEASPNPKSRKQTRTAPTCSDTEEHSQPNHASPVRRKQRQSHAPPPEAQRGLDAVPALLHSPYSGNVKADYIPPVPSHARQHLSARARSSTPAPPYEPPAEQFTPPREVFVASPRVSKSSKRKKILKVVIKKEPPEIDLSRPPPPSPTDDPILLHARLRPPRPSIPTHARETPILESTPPGPSKQTSPLKPSALDFPLPGIPSDVEDNEDPDVPEQPVFNFAAAVGGDPWSSSNEGESEQEGEYTGKFRVVRVPTKTDPPTSATRERIEQWGRPLSPFPRKVGVILESDAHSDVEENSDVDLPLAQLRFSSQQKEDGHVPEALGGAGQPVFESEAHQEQLTDKEHPDPGRPTKRAMRAMSFRVRLLLKETSWPKMKARTGVRMTMRPSKKASLKFILYKTTTSILSLFIRDISPSELFGEEQTDEVSVEHALSEEPRPPSQTPGSQQAALDERIEEDEPMPETVDAESGEDSGNESDLSVVKIVSDDPWAAARAAAILKQHDWDLVTKVARSRRLSPRTVESLVRKARRADLASAGVSKSSSPARSGRRSFGVVVDGRVVTANSPSMTLPELLSEAESELDNPREQRTPRTPSPAPASFRRPEAPLVIDTDGPREWSRSDWKLLDACFTDVRLDIGARWGSEGTLGDVDAVDLDDVVRRFVDIFGGEEVVSGLGPSFDRPNLLKRAKALQRKQRAGDGAPPTPTLRVSSVSSSTPTVPDFTPIHPARRQGVDSTLPRLAAPAFLGQTTPRFPASLMAPRYSHLLEEAKSLSKQDGAQSYPLEDEPTQVEVLPTPSVGSRMKGFLFSYLPTLKKKTPAQRTREPARPGLPLPPPEMMDKARGPVITPQPKTVPRPAHPKELVHLQHAPLPSHIPTLSQVPKRLVELRPVSPPPAASSPIQIPDGRRSSSGSVKDLVNSFEEMERSREIEERALQLRRQKSAGRLAVGGTGSSKPVWK</sequence>
<feature type="region of interest" description="Disordered" evidence="1">
    <location>
        <begin position="1"/>
        <end position="36"/>
    </location>
</feature>
<feature type="region of interest" description="Disordered" evidence="1">
    <location>
        <begin position="1013"/>
        <end position="1083"/>
    </location>
</feature>
<dbReference type="AlphaFoldDB" id="A0AAD4QE66"/>
<feature type="region of interest" description="Disordered" evidence="1">
    <location>
        <begin position="438"/>
        <end position="480"/>
    </location>
</feature>
<evidence type="ECO:0000313" key="2">
    <source>
        <dbReference type="EMBL" id="KAH8998176.1"/>
    </source>
</evidence>
<feature type="compositionally biased region" description="Basic and acidic residues" evidence="1">
    <location>
        <begin position="1047"/>
        <end position="1059"/>
    </location>
</feature>
<keyword evidence="3" id="KW-1185">Reference proteome</keyword>
<accession>A0AAD4QE66</accession>
<feature type="compositionally biased region" description="Acidic residues" evidence="1">
    <location>
        <begin position="580"/>
        <end position="601"/>
    </location>
</feature>
<feature type="compositionally biased region" description="Basic and acidic residues" evidence="1">
    <location>
        <begin position="460"/>
        <end position="477"/>
    </location>
</feature>
<proteinExistence type="predicted"/>
<feature type="region of interest" description="Disordered" evidence="1">
    <location>
        <begin position="941"/>
        <end position="962"/>
    </location>
</feature>
<feature type="region of interest" description="Disordered" evidence="1">
    <location>
        <begin position="818"/>
        <end position="855"/>
    </location>
</feature>
<feature type="compositionally biased region" description="Low complexity" evidence="1">
    <location>
        <begin position="10"/>
        <end position="22"/>
    </location>
</feature>
<feature type="compositionally biased region" description="Low complexity" evidence="1">
    <location>
        <begin position="89"/>
        <end position="108"/>
    </location>
</feature>
<protein>
    <submittedName>
        <fullName evidence="2">Uncharacterized protein</fullName>
    </submittedName>
</protein>
<feature type="compositionally biased region" description="Acidic residues" evidence="1">
    <location>
        <begin position="331"/>
        <end position="340"/>
    </location>
</feature>
<feature type="region of interest" description="Disordered" evidence="1">
    <location>
        <begin position="654"/>
        <end position="676"/>
    </location>
</feature>
<feature type="compositionally biased region" description="Basic and acidic residues" evidence="1">
    <location>
        <begin position="257"/>
        <end position="266"/>
    </location>
</feature>
<organism evidence="2 3">
    <name type="scientific">Lactarius akahatsu</name>
    <dbReference type="NCBI Taxonomy" id="416441"/>
    <lineage>
        <taxon>Eukaryota</taxon>
        <taxon>Fungi</taxon>
        <taxon>Dikarya</taxon>
        <taxon>Basidiomycota</taxon>
        <taxon>Agaricomycotina</taxon>
        <taxon>Agaricomycetes</taxon>
        <taxon>Russulales</taxon>
        <taxon>Russulaceae</taxon>
        <taxon>Lactarius</taxon>
    </lineage>
</organism>
<feature type="region of interest" description="Disordered" evidence="1">
    <location>
        <begin position="692"/>
        <end position="738"/>
    </location>
</feature>
<feature type="region of interest" description="Disordered" evidence="1">
    <location>
        <begin position="54"/>
        <end position="401"/>
    </location>
</feature>
<dbReference type="EMBL" id="JAKELL010000006">
    <property type="protein sequence ID" value="KAH8998176.1"/>
    <property type="molecule type" value="Genomic_DNA"/>
</dbReference>
<reference evidence="2" key="1">
    <citation type="submission" date="2022-01" db="EMBL/GenBank/DDBJ databases">
        <title>Comparative genomics reveals a dynamic genome evolution in the ectomycorrhizal milk-cap (Lactarius) mushrooms.</title>
        <authorList>
            <consortium name="DOE Joint Genome Institute"/>
            <person name="Lebreton A."/>
            <person name="Tang N."/>
            <person name="Kuo A."/>
            <person name="LaButti K."/>
            <person name="Drula E."/>
            <person name="Barry K."/>
            <person name="Clum A."/>
            <person name="Lipzen A."/>
            <person name="Mousain D."/>
            <person name="Ng V."/>
            <person name="Wang R."/>
            <person name="Wang X."/>
            <person name="Dai Y."/>
            <person name="Henrissat B."/>
            <person name="Grigoriev I.V."/>
            <person name="Guerin-Laguette A."/>
            <person name="Yu F."/>
            <person name="Martin F.M."/>
        </authorList>
    </citation>
    <scope>NUCLEOTIDE SEQUENCE</scope>
    <source>
        <strain evidence="2">QP</strain>
    </source>
</reference>
<gene>
    <name evidence="2" type="ORF">EDB92DRAFT_2026675</name>
</gene>